<evidence type="ECO:0000256" key="6">
    <source>
        <dbReference type="SAM" id="MobiDB-lite"/>
    </source>
</evidence>
<keyword evidence="1 5" id="KW-0540">Nuclease</keyword>
<proteinExistence type="inferred from homology"/>
<dbReference type="InterPro" id="IPR027521">
    <property type="entry name" value="Usb1"/>
</dbReference>
<dbReference type="GO" id="GO:0034477">
    <property type="term" value="P:U6 snRNA 3'-end processing"/>
    <property type="evidence" value="ECO:0007669"/>
    <property type="project" value="UniProtKB-UniRule"/>
</dbReference>
<protein>
    <recommendedName>
        <fullName evidence="5">U6 snRNA phosphodiesterase</fullName>
        <ecNumber evidence="5">3.1.4.-</ecNumber>
    </recommendedName>
</protein>
<evidence type="ECO:0000313" key="7">
    <source>
        <dbReference type="EMBL" id="OJD15521.1"/>
    </source>
</evidence>
<evidence type="ECO:0000256" key="5">
    <source>
        <dbReference type="HAMAP-Rule" id="MF_03040"/>
    </source>
</evidence>
<evidence type="ECO:0000256" key="3">
    <source>
        <dbReference type="ARBA" id="ARBA00023239"/>
    </source>
</evidence>
<comment type="subcellular location">
    <subcellularLocation>
        <location evidence="5">Nucleus</location>
    </subcellularLocation>
</comment>
<gene>
    <name evidence="5" type="primary">USB1</name>
    <name evidence="7" type="ORF">AJ78_04217</name>
</gene>
<name>A0A1J9PGH1_9EURO</name>
<dbReference type="GO" id="GO:0005634">
    <property type="term" value="C:nucleus"/>
    <property type="evidence" value="ECO:0007669"/>
    <property type="project" value="UniProtKB-SubCell"/>
</dbReference>
<dbReference type="OrthoDB" id="49151at2759"/>
<dbReference type="Proteomes" id="UP000182235">
    <property type="component" value="Unassembled WGS sequence"/>
</dbReference>
<accession>A0A1J9PGH1</accession>
<evidence type="ECO:0000256" key="4">
    <source>
        <dbReference type="ARBA" id="ARBA00023242"/>
    </source>
</evidence>
<keyword evidence="2 5" id="KW-0378">Hydrolase</keyword>
<keyword evidence="3" id="KW-0456">Lyase</keyword>
<comment type="function">
    <text evidence="5">Phosphodiesterase responsible for the U6 snRNA 3' end processing. Acts as an exoribonuclease (RNase) responsible for trimming the poly(U) tract of the last nucleotides in the pre-U6 snRNA molecule, leading to the formation of mature U6 snRNA.</text>
</comment>
<feature type="active site" description="Proton donor/acceptor" evidence="5">
    <location>
        <position position="152"/>
    </location>
</feature>
<organism evidence="7 8">
    <name type="scientific">Emergomyces pasteurianus Ep9510</name>
    <dbReference type="NCBI Taxonomy" id="1447872"/>
    <lineage>
        <taxon>Eukaryota</taxon>
        <taxon>Fungi</taxon>
        <taxon>Dikarya</taxon>
        <taxon>Ascomycota</taxon>
        <taxon>Pezizomycotina</taxon>
        <taxon>Eurotiomycetes</taxon>
        <taxon>Eurotiomycetidae</taxon>
        <taxon>Onygenales</taxon>
        <taxon>Ajellomycetaceae</taxon>
        <taxon>Emergomyces</taxon>
    </lineage>
</organism>
<keyword evidence="4 5" id="KW-0539">Nucleus</keyword>
<evidence type="ECO:0000256" key="2">
    <source>
        <dbReference type="ARBA" id="ARBA00022801"/>
    </source>
</evidence>
<keyword evidence="8" id="KW-1185">Reference proteome</keyword>
<dbReference type="AlphaFoldDB" id="A0A1J9PGH1"/>
<dbReference type="PANTHER" id="PTHR13522:SF3">
    <property type="entry name" value="U6 SNRNA PHOSPHODIESTERASE 1"/>
    <property type="match status" value="1"/>
</dbReference>
<dbReference type="STRING" id="1447872.A0A1J9PGH1"/>
<dbReference type="Gene3D" id="3.90.1140.10">
    <property type="entry name" value="Cyclic phosphodiesterase"/>
    <property type="match status" value="1"/>
</dbReference>
<evidence type="ECO:0000313" key="8">
    <source>
        <dbReference type="Proteomes" id="UP000182235"/>
    </source>
</evidence>
<comment type="caution">
    <text evidence="7">The sequence shown here is derived from an EMBL/GenBank/DDBJ whole genome shotgun (WGS) entry which is preliminary data.</text>
</comment>
<evidence type="ECO:0000256" key="1">
    <source>
        <dbReference type="ARBA" id="ARBA00022722"/>
    </source>
</evidence>
<dbReference type="EMBL" id="LGRN01000151">
    <property type="protein sequence ID" value="OJD15521.1"/>
    <property type="molecule type" value="Genomic_DNA"/>
</dbReference>
<comment type="similarity">
    <text evidence="5">Belongs to the 2H phosphoesterase superfamily. USB1 family.</text>
</comment>
<sequence>MSLVQYSDSENSESEENSTQAAAQLPRRPLKRQCTDRRSNINSNDGGDGGGKGEVSSGNIALPPLPSEFLDLYATNSRISVQDDPTLHDGRKRVMPHVAGNWPTHIYLEWYPAATELAILEEVIAQCGRKLQNGLEIHDLLYSDLSAQVPLHISLSRPVVLVTEDKQPFRDLLNDAIRESDIRPFRVRTDGLDWVSNFEKTRWFLVLRVVKPENNELNRLLAISNKSLAVFRQPPLYQKPAPVGMRLQKRDTENSRTQTTTTSAAVADYSDYFHISIAWSLTEPSLEDKKRVASVELGGVRGIEVPFNSVKLKIGNIVHNLELPTRILNEGGFCGL</sequence>
<reference evidence="7 8" key="1">
    <citation type="submission" date="2015-07" db="EMBL/GenBank/DDBJ databases">
        <title>Emmonsia species relationships and genome sequence.</title>
        <authorList>
            <consortium name="The Broad Institute Genomics Platform"/>
            <person name="Cuomo C.A."/>
            <person name="Munoz J.F."/>
            <person name="Imamovic A."/>
            <person name="Priest M.E."/>
            <person name="Young S."/>
            <person name="Clay O.K."/>
            <person name="McEwen J.G."/>
        </authorList>
    </citation>
    <scope>NUCLEOTIDE SEQUENCE [LARGE SCALE GENOMIC DNA]</scope>
    <source>
        <strain evidence="7 8">UAMH 9510</strain>
    </source>
</reference>
<dbReference type="HAMAP" id="MF_03040">
    <property type="entry name" value="USB1"/>
    <property type="match status" value="1"/>
</dbReference>
<feature type="active site" description="Proton donor/acceptor" evidence="5">
    <location>
        <position position="274"/>
    </location>
</feature>
<dbReference type="EC" id="3.1.4.-" evidence="5"/>
<dbReference type="Pfam" id="PF09749">
    <property type="entry name" value="HVSL"/>
    <property type="match status" value="1"/>
</dbReference>
<feature type="region of interest" description="Disordered" evidence="6">
    <location>
        <begin position="1"/>
        <end position="60"/>
    </location>
</feature>
<dbReference type="GO" id="GO:1990838">
    <property type="term" value="F:poly(U)-specific exoribonuclease activity, producing 3' uridine cyclic phosphate ends"/>
    <property type="evidence" value="ECO:0007669"/>
    <property type="project" value="UniProtKB-UniRule"/>
</dbReference>
<dbReference type="PANTHER" id="PTHR13522">
    <property type="entry name" value="U6 SNRNA PHOSPHODIESTERASE 1"/>
    <property type="match status" value="1"/>
</dbReference>
<dbReference type="GO" id="GO:0016829">
    <property type="term" value="F:lyase activity"/>
    <property type="evidence" value="ECO:0007669"/>
    <property type="project" value="UniProtKB-KW"/>
</dbReference>